<protein>
    <submittedName>
        <fullName evidence="1">Aldehyde dehydrogenase</fullName>
        <ecNumber evidence="1">1.2.1.3</ecNumber>
    </submittedName>
</protein>
<evidence type="ECO:0000313" key="2">
    <source>
        <dbReference type="Proteomes" id="UP000018735"/>
    </source>
</evidence>
<dbReference type="InterPro" id="IPR016163">
    <property type="entry name" value="Ald_DH_C"/>
</dbReference>
<sequence length="55" mass="6650">MVVHKDIYNSFINELIKQLEKLNLNANDMTHIINEQHMKRLERLISKTPKEKIIY</sequence>
<organism evidence="1 2">
    <name type="scientific">Mycoplasmoides gallisepticum S6</name>
    <dbReference type="NCBI Taxonomy" id="1006581"/>
    <lineage>
        <taxon>Bacteria</taxon>
        <taxon>Bacillati</taxon>
        <taxon>Mycoplasmatota</taxon>
        <taxon>Mycoplasmoidales</taxon>
        <taxon>Mycoplasmoidaceae</taxon>
        <taxon>Mycoplasmoides</taxon>
    </lineage>
</organism>
<reference evidence="1 2" key="1">
    <citation type="journal article" date="2011" name="PLoS ONE">
        <title>Core proteome of the minimal cell: comparative proteomics of three mollicute species.</title>
        <authorList>
            <person name="Fisunov G.Y."/>
            <person name="Alexeev D.G."/>
            <person name="Bazaleev N.A."/>
            <person name="Ladygina V.G."/>
            <person name="Galyamina M.A."/>
            <person name="Kondratov I.G."/>
            <person name="Zhukova N.A."/>
            <person name="Serebryakova M.V."/>
            <person name="Demina I.A."/>
            <person name="Govorun V.M."/>
        </authorList>
    </citation>
    <scope>NUCLEOTIDE SEQUENCE [LARGE SCALE GENOMIC DNA]</scope>
    <source>
        <strain evidence="1 2">S6</strain>
    </source>
</reference>
<dbReference type="KEGG" id="mgz:GCW_93876"/>
<dbReference type="SUPFAM" id="SSF53720">
    <property type="entry name" value="ALDH-like"/>
    <property type="match status" value="1"/>
</dbReference>
<gene>
    <name evidence="1" type="ORF">GCW_93876</name>
</gene>
<evidence type="ECO:0000313" key="1">
    <source>
        <dbReference type="EMBL" id="AHV85492.1"/>
    </source>
</evidence>
<proteinExistence type="predicted"/>
<dbReference type="EC" id="1.2.1.3" evidence="1"/>
<keyword evidence="1" id="KW-0560">Oxidoreductase</keyword>
<accession>A0A0F6CM40</accession>
<dbReference type="EMBL" id="CP006916">
    <property type="protein sequence ID" value="AHV85492.1"/>
    <property type="molecule type" value="Genomic_DNA"/>
</dbReference>
<dbReference type="GO" id="GO:0004029">
    <property type="term" value="F:aldehyde dehydrogenase (NAD+) activity"/>
    <property type="evidence" value="ECO:0007669"/>
    <property type="project" value="UniProtKB-EC"/>
</dbReference>
<name>A0A0F6CM40_MYCGL</name>
<dbReference type="Proteomes" id="UP000018735">
    <property type="component" value="Chromosome"/>
</dbReference>
<dbReference type="InterPro" id="IPR016161">
    <property type="entry name" value="Ald_DH/histidinol_DH"/>
</dbReference>
<dbReference type="HOGENOM" id="CLU_3027428_0_0_14"/>
<dbReference type="AlphaFoldDB" id="A0A0F6CM40"/>
<dbReference type="Gene3D" id="3.40.309.10">
    <property type="entry name" value="Aldehyde Dehydrogenase, Chain A, domain 2"/>
    <property type="match status" value="1"/>
</dbReference>